<comment type="caution">
    <text evidence="1">The sequence shown here is derived from an EMBL/GenBank/DDBJ whole genome shotgun (WGS) entry which is preliminary data.</text>
</comment>
<evidence type="ECO:0000313" key="1">
    <source>
        <dbReference type="EMBL" id="MDQ0555830.1"/>
    </source>
</evidence>
<evidence type="ECO:0000313" key="2">
    <source>
        <dbReference type="Proteomes" id="UP001232584"/>
    </source>
</evidence>
<reference evidence="1 2" key="1">
    <citation type="submission" date="2023-07" db="EMBL/GenBank/DDBJ databases">
        <title>Genomic Encyclopedia of Type Strains, Phase IV (KMG-IV): sequencing the most valuable type-strain genomes for metagenomic binning, comparative biology and taxonomic classification.</title>
        <authorList>
            <person name="Goeker M."/>
        </authorList>
    </citation>
    <scope>NUCLEOTIDE SEQUENCE [LARGE SCALE GENOMIC DNA]</scope>
    <source>
        <strain evidence="1 2">DSM 15049</strain>
    </source>
</reference>
<keyword evidence="2" id="KW-1185">Reference proteome</keyword>
<dbReference type="RefSeq" id="WP_307503833.1">
    <property type="nucleotide sequence ID" value="NZ_BAAACE010000028.1"/>
</dbReference>
<accession>A0ABU0MYA7</accession>
<gene>
    <name evidence="1" type="ORF">QOZ92_000943</name>
</gene>
<dbReference type="EMBL" id="JAUSWG010000003">
    <property type="protein sequence ID" value="MDQ0555830.1"/>
    <property type="molecule type" value="Genomic_DNA"/>
</dbReference>
<sequence length="41" mass="4831">MKFIKKPANKFEEGYCFNISCDVDCHPYCNIVGCDLCVRYY</sequence>
<organism evidence="1 2">
    <name type="scientific">Paraclostridium ghonii</name>
    <dbReference type="NCBI Taxonomy" id="29358"/>
    <lineage>
        <taxon>Bacteria</taxon>
        <taxon>Bacillati</taxon>
        <taxon>Bacillota</taxon>
        <taxon>Clostridia</taxon>
        <taxon>Peptostreptococcales</taxon>
        <taxon>Peptostreptococcaceae</taxon>
        <taxon>Paraclostridium</taxon>
    </lineage>
</organism>
<name>A0ABU0MYA7_9FIRM</name>
<proteinExistence type="predicted"/>
<protein>
    <submittedName>
        <fullName evidence="1">Cys-rich peptide (Clo7bot family)</fullName>
    </submittedName>
</protein>
<dbReference type="Proteomes" id="UP001232584">
    <property type="component" value="Unassembled WGS sequence"/>
</dbReference>